<evidence type="ECO:0000313" key="2">
    <source>
        <dbReference type="EMBL" id="MBP2352760.1"/>
    </source>
</evidence>
<dbReference type="RefSeq" id="WP_209695461.1">
    <property type="nucleotide sequence ID" value="NZ_BAAAVU010000014.1"/>
</dbReference>
<organism evidence="2 3">
    <name type="scientific">Kribbella aluminosa</name>
    <dbReference type="NCBI Taxonomy" id="416017"/>
    <lineage>
        <taxon>Bacteria</taxon>
        <taxon>Bacillati</taxon>
        <taxon>Actinomycetota</taxon>
        <taxon>Actinomycetes</taxon>
        <taxon>Propionibacteriales</taxon>
        <taxon>Kribbellaceae</taxon>
        <taxon>Kribbella</taxon>
    </lineage>
</organism>
<gene>
    <name evidence="2" type="ORF">JOF29_003843</name>
</gene>
<keyword evidence="3" id="KW-1185">Reference proteome</keyword>
<protein>
    <submittedName>
        <fullName evidence="2">Uncharacterized protein</fullName>
    </submittedName>
</protein>
<feature type="region of interest" description="Disordered" evidence="1">
    <location>
        <begin position="1"/>
        <end position="24"/>
    </location>
</feature>
<accession>A0ABS4UMB0</accession>
<reference evidence="2 3" key="1">
    <citation type="submission" date="2021-03" db="EMBL/GenBank/DDBJ databases">
        <title>Sequencing the genomes of 1000 actinobacteria strains.</title>
        <authorList>
            <person name="Klenk H.-P."/>
        </authorList>
    </citation>
    <scope>NUCLEOTIDE SEQUENCE [LARGE SCALE GENOMIC DNA]</scope>
    <source>
        <strain evidence="2 3">DSM 18824</strain>
    </source>
</reference>
<evidence type="ECO:0000256" key="1">
    <source>
        <dbReference type="SAM" id="MobiDB-lite"/>
    </source>
</evidence>
<evidence type="ECO:0000313" key="3">
    <source>
        <dbReference type="Proteomes" id="UP000755585"/>
    </source>
</evidence>
<dbReference type="Proteomes" id="UP000755585">
    <property type="component" value="Unassembled WGS sequence"/>
</dbReference>
<comment type="caution">
    <text evidence="2">The sequence shown here is derived from an EMBL/GenBank/DDBJ whole genome shotgun (WGS) entry which is preliminary data.</text>
</comment>
<sequence>MATDAGPVRRRGNQRPQLVGSKLHHQGLKFPQVDGIRRVASRVDPADTVGGFRLLSDYLQMRRVPVGRT</sequence>
<dbReference type="EMBL" id="JAGINT010000001">
    <property type="protein sequence ID" value="MBP2352760.1"/>
    <property type="molecule type" value="Genomic_DNA"/>
</dbReference>
<proteinExistence type="predicted"/>
<name>A0ABS4UMB0_9ACTN</name>